<dbReference type="Proteomes" id="UP000323105">
    <property type="component" value="Unassembled WGS sequence"/>
</dbReference>
<comment type="caution">
    <text evidence="1">The sequence shown here is derived from an EMBL/GenBank/DDBJ whole genome shotgun (WGS) entry which is preliminary data.</text>
</comment>
<protein>
    <submittedName>
        <fullName evidence="1">Uncharacterized protein</fullName>
    </submittedName>
</protein>
<evidence type="ECO:0000313" key="1">
    <source>
        <dbReference type="EMBL" id="GEQ76595.1"/>
    </source>
</evidence>
<dbReference type="EMBL" id="BKBW01000007">
    <property type="protein sequence ID" value="GEQ76595.1"/>
    <property type="molecule type" value="Genomic_DNA"/>
</dbReference>
<evidence type="ECO:0000313" key="2">
    <source>
        <dbReference type="Proteomes" id="UP000323105"/>
    </source>
</evidence>
<reference evidence="1 2" key="1">
    <citation type="journal article" date="2019" name="Microbiol. Resour. Announc.">
        <title>Draft Genome Sequence of Comamonas testosteroni TA441, a Bacterium That Has a Cryptic Phenol Degradation Gene Cluster.</title>
        <authorList>
            <person name="Arai H."/>
            <person name="Ishii M."/>
        </authorList>
    </citation>
    <scope>NUCLEOTIDE SEQUENCE [LARGE SCALE GENOMIC DNA]</scope>
    <source>
        <strain evidence="1 2">TA441</strain>
    </source>
</reference>
<name>A0A5A7MIR0_COMTE</name>
<accession>A0A5A7MIR0</accession>
<gene>
    <name evidence="1" type="ORF">CTTA_3600</name>
</gene>
<proteinExistence type="predicted"/>
<organism evidence="1 2">
    <name type="scientific">Comamonas testosteroni</name>
    <name type="common">Pseudomonas testosteroni</name>
    <dbReference type="NCBI Taxonomy" id="285"/>
    <lineage>
        <taxon>Bacteria</taxon>
        <taxon>Pseudomonadati</taxon>
        <taxon>Pseudomonadota</taxon>
        <taxon>Betaproteobacteria</taxon>
        <taxon>Burkholderiales</taxon>
        <taxon>Comamonadaceae</taxon>
        <taxon>Comamonas</taxon>
    </lineage>
</organism>
<sequence length="112" mass="11985">MRASSDTDVQQHAFALSIDSGREQRLRKADGLAERDGSIQELHLQAGCVQLTDLGTTTAGQSATGLRMLQSVRDFVSGFNKAGALHGCTCTRISATSPRKAARARPGWRAQT</sequence>
<dbReference type="AlphaFoldDB" id="A0A5A7MIR0"/>